<evidence type="ECO:0000256" key="2">
    <source>
        <dbReference type="ARBA" id="ARBA00023242"/>
    </source>
</evidence>
<feature type="region of interest" description="Disordered" evidence="3">
    <location>
        <begin position="732"/>
        <end position="771"/>
    </location>
</feature>
<feature type="compositionally biased region" description="Low complexity" evidence="3">
    <location>
        <begin position="205"/>
        <end position="215"/>
    </location>
</feature>
<evidence type="ECO:0000259" key="5">
    <source>
        <dbReference type="PROSITE" id="PS50048"/>
    </source>
</evidence>
<dbReference type="EMBL" id="ML179221">
    <property type="protein sequence ID" value="THU94558.1"/>
    <property type="molecule type" value="Genomic_DNA"/>
</dbReference>
<proteinExistence type="predicted"/>
<dbReference type="SMART" id="SM00066">
    <property type="entry name" value="GAL4"/>
    <property type="match status" value="1"/>
</dbReference>
<protein>
    <recommendedName>
        <fullName evidence="5">Zn(2)-C6 fungal-type domain-containing protein</fullName>
    </recommendedName>
</protein>
<dbReference type="GO" id="GO:0008270">
    <property type="term" value="F:zinc ion binding"/>
    <property type="evidence" value="ECO:0007669"/>
    <property type="project" value="InterPro"/>
</dbReference>
<keyword evidence="2" id="KW-0539">Nucleus</keyword>
<dbReference type="PANTHER" id="PTHR46910:SF38">
    <property type="entry name" value="ZN(2)-C6 FUNGAL-TYPE DOMAIN-CONTAINING PROTEIN"/>
    <property type="match status" value="1"/>
</dbReference>
<feature type="compositionally biased region" description="Polar residues" evidence="3">
    <location>
        <begin position="849"/>
        <end position="877"/>
    </location>
</feature>
<dbReference type="GO" id="GO:0000981">
    <property type="term" value="F:DNA-binding transcription factor activity, RNA polymerase II-specific"/>
    <property type="evidence" value="ECO:0007669"/>
    <property type="project" value="InterPro"/>
</dbReference>
<gene>
    <name evidence="6" type="ORF">K435DRAFT_839818</name>
</gene>
<reference evidence="6 7" key="1">
    <citation type="journal article" date="2019" name="Nat. Ecol. Evol.">
        <title>Megaphylogeny resolves global patterns of mushroom evolution.</title>
        <authorList>
            <person name="Varga T."/>
            <person name="Krizsan K."/>
            <person name="Foldi C."/>
            <person name="Dima B."/>
            <person name="Sanchez-Garcia M."/>
            <person name="Sanchez-Ramirez S."/>
            <person name="Szollosi G.J."/>
            <person name="Szarkandi J.G."/>
            <person name="Papp V."/>
            <person name="Albert L."/>
            <person name="Andreopoulos W."/>
            <person name="Angelini C."/>
            <person name="Antonin V."/>
            <person name="Barry K.W."/>
            <person name="Bougher N.L."/>
            <person name="Buchanan P."/>
            <person name="Buyck B."/>
            <person name="Bense V."/>
            <person name="Catcheside P."/>
            <person name="Chovatia M."/>
            <person name="Cooper J."/>
            <person name="Damon W."/>
            <person name="Desjardin D."/>
            <person name="Finy P."/>
            <person name="Geml J."/>
            <person name="Haridas S."/>
            <person name="Hughes K."/>
            <person name="Justo A."/>
            <person name="Karasinski D."/>
            <person name="Kautmanova I."/>
            <person name="Kiss B."/>
            <person name="Kocsube S."/>
            <person name="Kotiranta H."/>
            <person name="LaButti K.M."/>
            <person name="Lechner B.E."/>
            <person name="Liimatainen K."/>
            <person name="Lipzen A."/>
            <person name="Lukacs Z."/>
            <person name="Mihaltcheva S."/>
            <person name="Morgado L.N."/>
            <person name="Niskanen T."/>
            <person name="Noordeloos M.E."/>
            <person name="Ohm R.A."/>
            <person name="Ortiz-Santana B."/>
            <person name="Ovrebo C."/>
            <person name="Racz N."/>
            <person name="Riley R."/>
            <person name="Savchenko A."/>
            <person name="Shiryaev A."/>
            <person name="Soop K."/>
            <person name="Spirin V."/>
            <person name="Szebenyi C."/>
            <person name="Tomsovsky M."/>
            <person name="Tulloss R.E."/>
            <person name="Uehling J."/>
            <person name="Grigoriev I.V."/>
            <person name="Vagvolgyi C."/>
            <person name="Papp T."/>
            <person name="Martin F.M."/>
            <person name="Miettinen O."/>
            <person name="Hibbett D.S."/>
            <person name="Nagy L.G."/>
        </authorList>
    </citation>
    <scope>NUCLEOTIDE SEQUENCE [LARGE SCALE GENOMIC DNA]</scope>
    <source>
        <strain evidence="6 7">CBS 962.96</strain>
    </source>
</reference>
<keyword evidence="1" id="KW-0479">Metal-binding</keyword>
<dbReference type="CDD" id="cd00067">
    <property type="entry name" value="GAL4"/>
    <property type="match status" value="1"/>
</dbReference>
<feature type="signal peptide" evidence="4">
    <location>
        <begin position="1"/>
        <end position="21"/>
    </location>
</feature>
<feature type="compositionally biased region" description="Polar residues" evidence="3">
    <location>
        <begin position="218"/>
        <end position="229"/>
    </location>
</feature>
<feature type="compositionally biased region" description="Low complexity" evidence="3">
    <location>
        <begin position="744"/>
        <end position="758"/>
    </location>
</feature>
<evidence type="ECO:0000313" key="7">
    <source>
        <dbReference type="Proteomes" id="UP000297245"/>
    </source>
</evidence>
<feature type="compositionally biased region" description="Polar residues" evidence="3">
    <location>
        <begin position="759"/>
        <end position="771"/>
    </location>
</feature>
<feature type="region of interest" description="Disordered" evidence="3">
    <location>
        <begin position="845"/>
        <end position="877"/>
    </location>
</feature>
<dbReference type="GO" id="GO:0003677">
    <property type="term" value="F:DNA binding"/>
    <property type="evidence" value="ECO:0007669"/>
    <property type="project" value="InterPro"/>
</dbReference>
<feature type="chain" id="PRO_5020480094" description="Zn(2)-C6 fungal-type domain-containing protein" evidence="4">
    <location>
        <begin position="22"/>
        <end position="913"/>
    </location>
</feature>
<dbReference type="GO" id="GO:0006351">
    <property type="term" value="P:DNA-templated transcription"/>
    <property type="evidence" value="ECO:0007669"/>
    <property type="project" value="InterPro"/>
</dbReference>
<keyword evidence="4" id="KW-0732">Signal</keyword>
<evidence type="ECO:0000256" key="1">
    <source>
        <dbReference type="ARBA" id="ARBA00022723"/>
    </source>
</evidence>
<dbReference type="PROSITE" id="PS00463">
    <property type="entry name" value="ZN2_CY6_FUNGAL_1"/>
    <property type="match status" value="1"/>
</dbReference>
<dbReference type="CDD" id="cd12148">
    <property type="entry name" value="fungal_TF_MHR"/>
    <property type="match status" value="1"/>
</dbReference>
<dbReference type="SUPFAM" id="SSF57701">
    <property type="entry name" value="Zn2/Cys6 DNA-binding domain"/>
    <property type="match status" value="1"/>
</dbReference>
<sequence length="913" mass="102481">MFKYISTILLLALVAPTIIQAAPQAEGIACNPDLPNTCPPNQVCCDELDSNGQPTGAHLRHGATSFATTMSENRMNKKRRFQHACDECRRRKVRCDSENMPNNICSSCLSQGIGCKHSRMQQKRGPKPAGARTDASQPLDVLVTRILQSTETNPFHVPDDKDAVRSILFKMASRLKALEKEVQYCRKNHPDGLDGSLAISLEATDSSSSPGGADSESVKTSTPDETNSVTDLSDDLAQFTIGFPKRIHFGESSNIMLVMSALNHRKELSLPEWKSIFAQVRRPKFWEVPSWPLRPGQEFLQPLHPNFTFPESSLMRKLIHHYFLEHNVYCPLLHRPSFEKSISSGLHLTDSGFGSLVLVVCAMGARNIDFYSSRNNFTSDAGWEWFNQIPLEKIVFEQNLSLYHLQMLILSILYLKSVTARPSAGWVLTGIAMRIAQERGVHRRPTDDSKPTVERELWKRAFWMLVVIDTRMSSFFGRPRATSTQDFDLSPLIECDDEYWETEDPEKNFQQPVGKPSLVSFWNCYTRLFEIVGFSQRTIYSVRKSELQKKLDTSSSEWHEKAVLELDSALNKWADSVPPHLRWDIDHLNETFFSQSAVLYTMYYWVRIQIHRRFIPRPGQKSEVSLPSLTICTNAARSCIKVCDAHCQKKTFPYGEFMMIPLFNSAMILTVNLWRATQNNANANTLASFNPSKELAEIYKCVELIRIYEPKYSLAGRLIDIINTVISASHHPSLTSTSGDSSRITDTPNTTIPPDTTTQPFQSSAEISETQPQEIAGSFHLPLYTNELGSSSFSLLPDTTTFDSAPVAGEAGQAEYDKPFDPEFSAFQSQMTPLLSVANSGDGFHIGNEQISSQGDNASSHTHSVGNTGSSNSLNTDTDMLWPGDPSYAQDWDTFMTSVEAMMQSQDQSQNSI</sequence>
<evidence type="ECO:0000256" key="4">
    <source>
        <dbReference type="SAM" id="SignalP"/>
    </source>
</evidence>
<dbReference type="SMART" id="SM00906">
    <property type="entry name" value="Fungal_trans"/>
    <property type="match status" value="1"/>
</dbReference>
<dbReference type="InterPro" id="IPR001138">
    <property type="entry name" value="Zn2Cys6_DnaBD"/>
</dbReference>
<dbReference type="Pfam" id="PF00172">
    <property type="entry name" value="Zn_clus"/>
    <property type="match status" value="1"/>
</dbReference>
<dbReference type="InterPro" id="IPR050987">
    <property type="entry name" value="AtrR-like"/>
</dbReference>
<accession>A0A4S8LZ82</accession>
<dbReference type="Gene3D" id="4.10.240.10">
    <property type="entry name" value="Zn(2)-C6 fungal-type DNA-binding domain"/>
    <property type="match status" value="1"/>
</dbReference>
<evidence type="ECO:0000313" key="6">
    <source>
        <dbReference type="EMBL" id="THU94558.1"/>
    </source>
</evidence>
<dbReference type="PROSITE" id="PS50048">
    <property type="entry name" value="ZN2_CY6_FUNGAL_2"/>
    <property type="match status" value="1"/>
</dbReference>
<feature type="region of interest" description="Disordered" evidence="3">
    <location>
        <begin position="203"/>
        <end position="229"/>
    </location>
</feature>
<keyword evidence="7" id="KW-1185">Reference proteome</keyword>
<dbReference type="PANTHER" id="PTHR46910">
    <property type="entry name" value="TRANSCRIPTION FACTOR PDR1"/>
    <property type="match status" value="1"/>
</dbReference>
<dbReference type="InterPro" id="IPR036864">
    <property type="entry name" value="Zn2-C6_fun-type_DNA-bd_sf"/>
</dbReference>
<dbReference type="Proteomes" id="UP000297245">
    <property type="component" value="Unassembled WGS sequence"/>
</dbReference>
<name>A0A4S8LZ82_DENBC</name>
<dbReference type="OrthoDB" id="39175at2759"/>
<dbReference type="InterPro" id="IPR007219">
    <property type="entry name" value="XnlR_reg_dom"/>
</dbReference>
<organism evidence="6 7">
    <name type="scientific">Dendrothele bispora (strain CBS 962.96)</name>
    <dbReference type="NCBI Taxonomy" id="1314807"/>
    <lineage>
        <taxon>Eukaryota</taxon>
        <taxon>Fungi</taxon>
        <taxon>Dikarya</taxon>
        <taxon>Basidiomycota</taxon>
        <taxon>Agaricomycotina</taxon>
        <taxon>Agaricomycetes</taxon>
        <taxon>Agaricomycetidae</taxon>
        <taxon>Agaricales</taxon>
        <taxon>Agaricales incertae sedis</taxon>
        <taxon>Dendrothele</taxon>
    </lineage>
</organism>
<dbReference type="Pfam" id="PF04082">
    <property type="entry name" value="Fungal_trans"/>
    <property type="match status" value="1"/>
</dbReference>
<evidence type="ECO:0000256" key="3">
    <source>
        <dbReference type="SAM" id="MobiDB-lite"/>
    </source>
</evidence>
<dbReference type="AlphaFoldDB" id="A0A4S8LZ82"/>
<feature type="domain" description="Zn(2)-C6 fungal-type" evidence="5">
    <location>
        <begin position="84"/>
        <end position="117"/>
    </location>
</feature>
<feature type="compositionally biased region" description="Polar residues" evidence="3">
    <location>
        <begin position="732"/>
        <end position="742"/>
    </location>
</feature>